<comment type="caution">
    <text evidence="5">The sequence shown here is derived from an EMBL/GenBank/DDBJ whole genome shotgun (WGS) entry which is preliminary data.</text>
</comment>
<evidence type="ECO:0000313" key="5">
    <source>
        <dbReference type="EMBL" id="KAK5862139.1"/>
    </source>
</evidence>
<dbReference type="InterPro" id="IPR016187">
    <property type="entry name" value="CTDL_fold"/>
</dbReference>
<feature type="transmembrane region" description="Helical" evidence="3">
    <location>
        <begin position="72"/>
        <end position="96"/>
    </location>
</feature>
<dbReference type="InterPro" id="IPR016186">
    <property type="entry name" value="C-type_lectin-like/link_sf"/>
</dbReference>
<feature type="compositionally biased region" description="Basic and acidic residues" evidence="2">
    <location>
        <begin position="24"/>
        <end position="38"/>
    </location>
</feature>
<organism evidence="5 6">
    <name type="scientific">Eleginops maclovinus</name>
    <name type="common">Patagonian blennie</name>
    <name type="synonym">Eleginus maclovinus</name>
    <dbReference type="NCBI Taxonomy" id="56733"/>
    <lineage>
        <taxon>Eukaryota</taxon>
        <taxon>Metazoa</taxon>
        <taxon>Chordata</taxon>
        <taxon>Craniata</taxon>
        <taxon>Vertebrata</taxon>
        <taxon>Euteleostomi</taxon>
        <taxon>Actinopterygii</taxon>
        <taxon>Neopterygii</taxon>
        <taxon>Teleostei</taxon>
        <taxon>Neoteleostei</taxon>
        <taxon>Acanthomorphata</taxon>
        <taxon>Eupercaria</taxon>
        <taxon>Perciformes</taxon>
        <taxon>Notothenioidei</taxon>
        <taxon>Eleginopidae</taxon>
        <taxon>Eleginops</taxon>
    </lineage>
</organism>
<keyword evidence="3" id="KW-1133">Transmembrane helix</keyword>
<keyword evidence="3" id="KW-0472">Membrane</keyword>
<dbReference type="InterPro" id="IPR050828">
    <property type="entry name" value="C-type_lectin/matrix_domain"/>
</dbReference>
<dbReference type="Gene3D" id="3.10.100.10">
    <property type="entry name" value="Mannose-Binding Protein A, subunit A"/>
    <property type="match status" value="1"/>
</dbReference>
<feature type="domain" description="C-type lectin" evidence="4">
    <location>
        <begin position="150"/>
        <end position="258"/>
    </location>
</feature>
<dbReference type="InterPro" id="IPR001304">
    <property type="entry name" value="C-type_lectin-like"/>
</dbReference>
<evidence type="ECO:0000313" key="6">
    <source>
        <dbReference type="Proteomes" id="UP001346869"/>
    </source>
</evidence>
<dbReference type="GO" id="GO:0005886">
    <property type="term" value="C:plasma membrane"/>
    <property type="evidence" value="ECO:0007669"/>
    <property type="project" value="UniProtKB-SubCell"/>
</dbReference>
<dbReference type="Proteomes" id="UP001346869">
    <property type="component" value="Unassembled WGS sequence"/>
</dbReference>
<dbReference type="SMART" id="SM00034">
    <property type="entry name" value="CLECT"/>
    <property type="match status" value="1"/>
</dbReference>
<proteinExistence type="predicted"/>
<dbReference type="PROSITE" id="PS50041">
    <property type="entry name" value="C_TYPE_LECTIN_2"/>
    <property type="match status" value="1"/>
</dbReference>
<accession>A0AAN8AMW9</accession>
<keyword evidence="3" id="KW-0812">Transmembrane</keyword>
<dbReference type="Pfam" id="PF00059">
    <property type="entry name" value="Lectin_C"/>
    <property type="match status" value="1"/>
</dbReference>
<dbReference type="AlphaFoldDB" id="A0AAN8AMW9"/>
<evidence type="ECO:0000256" key="3">
    <source>
        <dbReference type="SAM" id="Phobius"/>
    </source>
</evidence>
<evidence type="ECO:0000259" key="4">
    <source>
        <dbReference type="PROSITE" id="PS50041"/>
    </source>
</evidence>
<feature type="region of interest" description="Disordered" evidence="2">
    <location>
        <begin position="1"/>
        <end position="40"/>
    </location>
</feature>
<sequence>MEMQKITNEGETNEEGEGASEAMLEVKTEEEAEPDHYSRLQSPFEDVYSEALCSGDPLKTNAGKQTKGNARLYRAGCLFLTIICLVLLLVVIILSMKLQTGSTICPGRNEAVERRPSDSTCSHEECQALFPKMQPKLSDCKQCANGWLRFGQSCFYLSSFRLSWDESQRNCSSRGGSLAVVTSRKLQNFLTKEGQMSYWIGLRHRGDKWTWVNDNVLTESYWADGKSAGDCGILTSDKPPENNWGKVSCEDYTYFICQM</sequence>
<evidence type="ECO:0000256" key="1">
    <source>
        <dbReference type="ARBA" id="ARBA00004401"/>
    </source>
</evidence>
<name>A0AAN8AMW9_ELEMC</name>
<dbReference type="PANTHER" id="PTHR45710">
    <property type="entry name" value="C-TYPE LECTIN DOMAIN-CONTAINING PROTEIN 180"/>
    <property type="match status" value="1"/>
</dbReference>
<reference evidence="5 6" key="2">
    <citation type="journal article" date="2023" name="Mol. Biol. Evol.">
        <title>Genomics of Secondarily Temperate Adaptation in the Only Non-Antarctic Icefish.</title>
        <authorList>
            <person name="Rivera-Colon A.G."/>
            <person name="Rayamajhi N."/>
            <person name="Minhas B.F."/>
            <person name="Madrigal G."/>
            <person name="Bilyk K.T."/>
            <person name="Yoon V."/>
            <person name="Hune M."/>
            <person name="Gregory S."/>
            <person name="Cheng C.H.C."/>
            <person name="Catchen J.M."/>
        </authorList>
    </citation>
    <scope>NUCLEOTIDE SEQUENCE [LARGE SCALE GENOMIC DNA]</scope>
    <source>
        <strain evidence="5">JMC-PN-2008</strain>
    </source>
</reference>
<evidence type="ECO:0000256" key="2">
    <source>
        <dbReference type="SAM" id="MobiDB-lite"/>
    </source>
</evidence>
<comment type="subcellular location">
    <subcellularLocation>
        <location evidence="1">Cell membrane</location>
        <topology evidence="1">Single-pass type II membrane protein</topology>
    </subcellularLocation>
</comment>
<keyword evidence="6" id="KW-1185">Reference proteome</keyword>
<reference evidence="5 6" key="1">
    <citation type="journal article" date="2023" name="Genes (Basel)">
        <title>Chromosome-Level Genome Assembly and Circadian Gene Repertoire of the Patagonia Blennie Eleginops maclovinus-The Closest Ancestral Proxy of Antarctic Cryonotothenioids.</title>
        <authorList>
            <person name="Cheng C.C."/>
            <person name="Rivera-Colon A.G."/>
            <person name="Minhas B.F."/>
            <person name="Wilson L."/>
            <person name="Rayamajhi N."/>
            <person name="Vargas-Chacoff L."/>
            <person name="Catchen J.M."/>
        </authorList>
    </citation>
    <scope>NUCLEOTIDE SEQUENCE [LARGE SCALE GENOMIC DNA]</scope>
    <source>
        <strain evidence="5">JMC-PN-2008</strain>
    </source>
</reference>
<dbReference type="SUPFAM" id="SSF56436">
    <property type="entry name" value="C-type lectin-like"/>
    <property type="match status" value="1"/>
</dbReference>
<dbReference type="PANTHER" id="PTHR45710:SF28">
    <property type="entry name" value="C-TYPE LECTIN DOMAIN FAMILY 4 MEMBER C ISOFORM 1"/>
    <property type="match status" value="1"/>
</dbReference>
<protein>
    <recommendedName>
        <fullName evidence="4">C-type lectin domain-containing protein</fullName>
    </recommendedName>
</protein>
<dbReference type="EMBL" id="JAUZQC010000012">
    <property type="protein sequence ID" value="KAK5862139.1"/>
    <property type="molecule type" value="Genomic_DNA"/>
</dbReference>
<gene>
    <name evidence="5" type="ORF">PBY51_017567</name>
</gene>